<name>A0A8T0ECH6_ARGBR</name>
<dbReference type="Gene3D" id="1.25.40.20">
    <property type="entry name" value="Ankyrin repeat-containing domain"/>
    <property type="match status" value="1"/>
</dbReference>
<dbReference type="GO" id="GO:0005576">
    <property type="term" value="C:extracellular region"/>
    <property type="evidence" value="ECO:0007669"/>
    <property type="project" value="UniProtKB-SubCell"/>
</dbReference>
<dbReference type="AlphaFoldDB" id="A0A8T0ECH6"/>
<dbReference type="Pfam" id="PF12796">
    <property type="entry name" value="Ank_2"/>
    <property type="match status" value="2"/>
</dbReference>
<feature type="compositionally biased region" description="Acidic residues" evidence="13">
    <location>
        <begin position="36"/>
        <end position="53"/>
    </location>
</feature>
<evidence type="ECO:0000256" key="3">
    <source>
        <dbReference type="ARBA" id="ARBA00022483"/>
    </source>
</evidence>
<gene>
    <name evidence="14" type="ORF">HNY73_017967</name>
</gene>
<keyword evidence="8" id="KW-0677">Repeat</keyword>
<feature type="compositionally biased region" description="Polar residues" evidence="13">
    <location>
        <begin position="13"/>
        <end position="28"/>
    </location>
</feature>
<dbReference type="Proteomes" id="UP000807504">
    <property type="component" value="Unassembled WGS sequence"/>
</dbReference>
<dbReference type="SMART" id="SM00248">
    <property type="entry name" value="ANK"/>
    <property type="match status" value="4"/>
</dbReference>
<feature type="compositionally biased region" description="Basic and acidic residues" evidence="13">
    <location>
        <begin position="1"/>
        <end position="10"/>
    </location>
</feature>
<dbReference type="PROSITE" id="PS50297">
    <property type="entry name" value="ANK_REP_REGION"/>
    <property type="match status" value="2"/>
</dbReference>
<dbReference type="GO" id="GO:0090729">
    <property type="term" value="F:toxin activity"/>
    <property type="evidence" value="ECO:0007669"/>
    <property type="project" value="UniProtKB-KW"/>
</dbReference>
<keyword evidence="4" id="KW-0964">Secreted</keyword>
<comment type="caution">
    <text evidence="14">The sequence shown here is derived from an EMBL/GenBank/DDBJ whole genome shotgun (WGS) entry which is preliminary data.</text>
</comment>
<evidence type="ECO:0000256" key="10">
    <source>
        <dbReference type="ARBA" id="ARBA00023043"/>
    </source>
</evidence>
<feature type="repeat" description="ANK" evidence="12">
    <location>
        <begin position="171"/>
        <end position="203"/>
    </location>
</feature>
<dbReference type="EMBL" id="JABXBU010002228">
    <property type="protein sequence ID" value="KAF8770439.1"/>
    <property type="molecule type" value="Genomic_DNA"/>
</dbReference>
<accession>A0A8T0ECH6</accession>
<keyword evidence="3" id="KW-0268">Exocytosis</keyword>
<keyword evidence="5" id="KW-1052">Target cell membrane</keyword>
<dbReference type="PRINTS" id="PR01415">
    <property type="entry name" value="ANKYRIN"/>
</dbReference>
<evidence type="ECO:0000256" key="8">
    <source>
        <dbReference type="ARBA" id="ARBA00022737"/>
    </source>
</evidence>
<dbReference type="InterPro" id="IPR036770">
    <property type="entry name" value="Ankyrin_rpt-contain_sf"/>
</dbReference>
<feature type="compositionally biased region" description="Basic and acidic residues" evidence="13">
    <location>
        <begin position="54"/>
        <end position="67"/>
    </location>
</feature>
<keyword evidence="9" id="KW-0638">Presynaptic neurotoxin</keyword>
<dbReference type="SUPFAM" id="SSF48403">
    <property type="entry name" value="Ankyrin repeat"/>
    <property type="match status" value="1"/>
</dbReference>
<evidence type="ECO:0000256" key="11">
    <source>
        <dbReference type="ARBA" id="ARBA00023298"/>
    </source>
</evidence>
<evidence type="ECO:0000256" key="12">
    <source>
        <dbReference type="PROSITE-ProRule" id="PRU00023"/>
    </source>
</evidence>
<keyword evidence="10 12" id="KW-0040">ANK repeat</keyword>
<keyword evidence="11" id="KW-0472">Membrane</keyword>
<reference evidence="14" key="2">
    <citation type="submission" date="2020-06" db="EMBL/GenBank/DDBJ databases">
        <authorList>
            <person name="Sheffer M."/>
        </authorList>
    </citation>
    <scope>NUCLEOTIDE SEQUENCE</scope>
</reference>
<comment type="subcellular location">
    <subcellularLocation>
        <location evidence="2">Secreted</location>
    </subcellularLocation>
    <subcellularLocation>
        <location evidence="1">Target cell membrane</location>
    </subcellularLocation>
</comment>
<feature type="compositionally biased region" description="Polar residues" evidence="13">
    <location>
        <begin position="91"/>
        <end position="100"/>
    </location>
</feature>
<dbReference type="GO" id="GO:0044231">
    <property type="term" value="C:host cell presynaptic membrane"/>
    <property type="evidence" value="ECO:0007669"/>
    <property type="project" value="UniProtKB-KW"/>
</dbReference>
<feature type="region of interest" description="Disordered" evidence="13">
    <location>
        <begin position="1"/>
        <end position="113"/>
    </location>
</feature>
<dbReference type="GO" id="GO:0006887">
    <property type="term" value="P:exocytosis"/>
    <property type="evidence" value="ECO:0007669"/>
    <property type="project" value="UniProtKB-KW"/>
</dbReference>
<organism evidence="14 15">
    <name type="scientific">Argiope bruennichi</name>
    <name type="common">Wasp spider</name>
    <name type="synonym">Aranea bruennichi</name>
    <dbReference type="NCBI Taxonomy" id="94029"/>
    <lineage>
        <taxon>Eukaryota</taxon>
        <taxon>Metazoa</taxon>
        <taxon>Ecdysozoa</taxon>
        <taxon>Arthropoda</taxon>
        <taxon>Chelicerata</taxon>
        <taxon>Arachnida</taxon>
        <taxon>Araneae</taxon>
        <taxon>Araneomorphae</taxon>
        <taxon>Entelegynae</taxon>
        <taxon>Araneoidea</taxon>
        <taxon>Araneidae</taxon>
        <taxon>Argiope</taxon>
    </lineage>
</organism>
<dbReference type="InterPro" id="IPR002110">
    <property type="entry name" value="Ankyrin_rpt"/>
</dbReference>
<evidence type="ECO:0000256" key="2">
    <source>
        <dbReference type="ARBA" id="ARBA00004613"/>
    </source>
</evidence>
<evidence type="ECO:0000256" key="13">
    <source>
        <dbReference type="SAM" id="MobiDB-lite"/>
    </source>
</evidence>
<protein>
    <submittedName>
        <fullName evidence="14">Ankyrin repeat domain-containing protein 49</fullName>
    </submittedName>
</protein>
<evidence type="ECO:0000256" key="5">
    <source>
        <dbReference type="ARBA" id="ARBA00022537"/>
    </source>
</evidence>
<evidence type="ECO:0000313" key="15">
    <source>
        <dbReference type="Proteomes" id="UP000807504"/>
    </source>
</evidence>
<evidence type="ECO:0000256" key="9">
    <source>
        <dbReference type="ARBA" id="ARBA00023028"/>
    </source>
</evidence>
<evidence type="ECO:0000313" key="14">
    <source>
        <dbReference type="EMBL" id="KAF8770439.1"/>
    </source>
</evidence>
<keyword evidence="6" id="KW-0800">Toxin</keyword>
<sequence length="300" mass="33739">MRPMSEKLDTDANDSNTASNPENAANENGDTREESIENETTDEPAENPVEADGEAYKTSENVERQESQESFQPENDAENVLSEESIENLKHQSSTETVKQLSIDRDKDDDKSDWWSVNYQSLEDDKDDRRIEDMDGDPQKLILWAAEKNELETMKTLLEEDPNLVNARDNDLYTPLHRASYSNNVEVIKMLLSYDADISAKTRDGWEPLHCACKWDSIEAVSLLLQNGADVNAQTAGHITPLHLAASNAAGRRTLELLLWQPYIDPNVKNDAGDTAYDIAYRTGPLGALFEILEESVNVY</sequence>
<dbReference type="PROSITE" id="PS50088">
    <property type="entry name" value="ANK_REPEAT"/>
    <property type="match status" value="2"/>
</dbReference>
<evidence type="ECO:0000256" key="4">
    <source>
        <dbReference type="ARBA" id="ARBA00022525"/>
    </source>
</evidence>
<dbReference type="GO" id="GO:0044218">
    <property type="term" value="C:other organism cell membrane"/>
    <property type="evidence" value="ECO:0007669"/>
    <property type="project" value="UniProtKB-KW"/>
</dbReference>
<feature type="repeat" description="ANK" evidence="12">
    <location>
        <begin position="204"/>
        <end position="236"/>
    </location>
</feature>
<reference evidence="14" key="1">
    <citation type="journal article" date="2020" name="bioRxiv">
        <title>Chromosome-level reference genome of the European wasp spider Argiope bruennichi: a resource for studies on range expansion and evolutionary adaptation.</title>
        <authorList>
            <person name="Sheffer M.M."/>
            <person name="Hoppe A."/>
            <person name="Krehenwinkel H."/>
            <person name="Uhl G."/>
            <person name="Kuss A.W."/>
            <person name="Jensen L."/>
            <person name="Jensen C."/>
            <person name="Gillespie R.G."/>
            <person name="Hoff K.J."/>
            <person name="Prost S."/>
        </authorList>
    </citation>
    <scope>NUCLEOTIDE SEQUENCE</scope>
</reference>
<dbReference type="PANTHER" id="PTHR24180:SF58">
    <property type="entry name" value="ANKYRIN REPEAT DOMAIN-CONTAINING PROTEIN 49"/>
    <property type="match status" value="1"/>
</dbReference>
<feature type="compositionally biased region" description="Basic and acidic residues" evidence="13">
    <location>
        <begin position="102"/>
        <end position="113"/>
    </location>
</feature>
<keyword evidence="7" id="KW-0528">Neurotoxin</keyword>
<keyword evidence="15" id="KW-1185">Reference proteome</keyword>
<keyword evidence="11" id="KW-1053">Target membrane</keyword>
<proteinExistence type="predicted"/>
<evidence type="ECO:0000256" key="6">
    <source>
        <dbReference type="ARBA" id="ARBA00022656"/>
    </source>
</evidence>
<evidence type="ECO:0000256" key="7">
    <source>
        <dbReference type="ARBA" id="ARBA00022699"/>
    </source>
</evidence>
<evidence type="ECO:0000256" key="1">
    <source>
        <dbReference type="ARBA" id="ARBA00004175"/>
    </source>
</evidence>
<dbReference type="InterPro" id="IPR051637">
    <property type="entry name" value="Ank_repeat_dom-contain_49"/>
</dbReference>
<dbReference type="PANTHER" id="PTHR24180">
    <property type="entry name" value="CYCLIN-DEPENDENT KINASE INHIBITOR 2C-RELATED"/>
    <property type="match status" value="1"/>
</dbReference>